<dbReference type="EMBL" id="UZWE01000024">
    <property type="protein sequence ID" value="VDS08035.1"/>
    <property type="molecule type" value="Genomic_DNA"/>
</dbReference>
<evidence type="ECO:0008006" key="3">
    <source>
        <dbReference type="Google" id="ProtNLM"/>
    </source>
</evidence>
<dbReference type="CDD" id="cd19166">
    <property type="entry name" value="HemeO-bac"/>
    <property type="match status" value="1"/>
</dbReference>
<gene>
    <name evidence="1" type="ORF">PARHAE_01216</name>
</gene>
<dbReference type="AlphaFoldDB" id="A0A3S4CHP1"/>
<dbReference type="Gene3D" id="1.20.910.10">
    <property type="entry name" value="Heme oxygenase-like"/>
    <property type="match status" value="1"/>
</dbReference>
<keyword evidence="2" id="KW-1185">Reference proteome</keyword>
<dbReference type="Proteomes" id="UP000270743">
    <property type="component" value="Unassembled WGS sequence"/>
</dbReference>
<evidence type="ECO:0000313" key="2">
    <source>
        <dbReference type="Proteomes" id="UP000270743"/>
    </source>
</evidence>
<dbReference type="SUPFAM" id="SSF48613">
    <property type="entry name" value="Heme oxygenase-like"/>
    <property type="match status" value="1"/>
</dbReference>
<reference evidence="1 2" key="1">
    <citation type="submission" date="2018-12" db="EMBL/GenBank/DDBJ databases">
        <authorList>
            <person name="Criscuolo A."/>
        </authorList>
    </citation>
    <scope>NUCLEOTIDE SEQUENCE [LARGE SCALE GENOMIC DNA]</scope>
    <source>
        <strain evidence="1">ACIP1116241</strain>
    </source>
</reference>
<sequence length="177" mass="18927">MMAKDTSLRRVLMTETRDLHVRLDDAIGSFADPAAYRAFLSGSYAFRAAVEPALARPGWQVQRLAPLIALDLADLDMPRPALPDAPVLADPAAQAAACYVLEGSALGARLLARRAADQGFTPERGARHLAAQTGSPRRWRQFLDWLEGADIPPAPAVTAARAVFGLALRAYGVKAPA</sequence>
<protein>
    <recommendedName>
        <fullName evidence="3">Heme oxygenase</fullName>
    </recommendedName>
</protein>
<proteinExistence type="predicted"/>
<name>A0A3S4CHP1_9RHOB</name>
<dbReference type="InterPro" id="IPR016084">
    <property type="entry name" value="Haem_Oase-like_multi-hlx"/>
</dbReference>
<accession>A0A3S4CHP1</accession>
<evidence type="ECO:0000313" key="1">
    <source>
        <dbReference type="EMBL" id="VDS08035.1"/>
    </source>
</evidence>
<organism evidence="1 2">
    <name type="scientific">Paracoccus haematequi</name>
    <dbReference type="NCBI Taxonomy" id="2491866"/>
    <lineage>
        <taxon>Bacteria</taxon>
        <taxon>Pseudomonadati</taxon>
        <taxon>Pseudomonadota</taxon>
        <taxon>Alphaproteobacteria</taxon>
        <taxon>Rhodobacterales</taxon>
        <taxon>Paracoccaceae</taxon>
        <taxon>Paracoccus</taxon>
    </lineage>
</organism>